<evidence type="ECO:0000313" key="3">
    <source>
        <dbReference type="Proteomes" id="UP000886595"/>
    </source>
</evidence>
<reference evidence="2 3" key="1">
    <citation type="submission" date="2020-02" db="EMBL/GenBank/DDBJ databases">
        <authorList>
            <person name="Ma Q."/>
            <person name="Huang Y."/>
            <person name="Song X."/>
            <person name="Pei D."/>
        </authorList>
    </citation>
    <scope>NUCLEOTIDE SEQUENCE [LARGE SCALE GENOMIC DNA]</scope>
    <source>
        <strain evidence="2">Sxm20200214</strain>
        <tissue evidence="2">Leaf</tissue>
    </source>
</reference>
<dbReference type="EMBL" id="JAAMPC010000008">
    <property type="protein sequence ID" value="KAG2299351.1"/>
    <property type="molecule type" value="Genomic_DNA"/>
</dbReference>
<name>A0A8X7S4E9_BRACI</name>
<protein>
    <submittedName>
        <fullName evidence="2">Uncharacterized protein</fullName>
    </submittedName>
</protein>
<dbReference type="Proteomes" id="UP000886595">
    <property type="component" value="Unassembled WGS sequence"/>
</dbReference>
<dbReference type="AlphaFoldDB" id="A0A8X7S4E9"/>
<feature type="compositionally biased region" description="Basic and acidic residues" evidence="1">
    <location>
        <begin position="136"/>
        <end position="148"/>
    </location>
</feature>
<feature type="region of interest" description="Disordered" evidence="1">
    <location>
        <begin position="1"/>
        <end position="50"/>
    </location>
</feature>
<keyword evidence="3" id="KW-1185">Reference proteome</keyword>
<feature type="region of interest" description="Disordered" evidence="1">
    <location>
        <begin position="136"/>
        <end position="164"/>
    </location>
</feature>
<accession>A0A8X7S4E9</accession>
<sequence>MITVPRISAASWGVSPSDRSGRRGRSSSRHAPPLVPPRAARSPSVRIGGVRRDIPSYSSVMNDVVTSSSFREGNMSVAQSNPLNHDVEPERAFGGSVAVNSVVSGGGEPVSVERGASGAAPTSVFMADAIRSGVREGRESRSLKRLSEDVPVEEVSAEKRSRRDPYARVFRYNKDTPLVNDAINCNLQLLDPSIT</sequence>
<comment type="caution">
    <text evidence="2">The sequence shown here is derived from an EMBL/GenBank/DDBJ whole genome shotgun (WGS) entry which is preliminary data.</text>
</comment>
<gene>
    <name evidence="2" type="ORF">Bca52824_035823</name>
</gene>
<proteinExistence type="predicted"/>
<organism evidence="2 3">
    <name type="scientific">Brassica carinata</name>
    <name type="common">Ethiopian mustard</name>
    <name type="synonym">Abyssinian cabbage</name>
    <dbReference type="NCBI Taxonomy" id="52824"/>
    <lineage>
        <taxon>Eukaryota</taxon>
        <taxon>Viridiplantae</taxon>
        <taxon>Streptophyta</taxon>
        <taxon>Embryophyta</taxon>
        <taxon>Tracheophyta</taxon>
        <taxon>Spermatophyta</taxon>
        <taxon>Magnoliopsida</taxon>
        <taxon>eudicotyledons</taxon>
        <taxon>Gunneridae</taxon>
        <taxon>Pentapetalae</taxon>
        <taxon>rosids</taxon>
        <taxon>malvids</taxon>
        <taxon>Brassicales</taxon>
        <taxon>Brassicaceae</taxon>
        <taxon>Brassiceae</taxon>
        <taxon>Brassica</taxon>
    </lineage>
</organism>
<evidence type="ECO:0000256" key="1">
    <source>
        <dbReference type="SAM" id="MobiDB-lite"/>
    </source>
</evidence>
<evidence type="ECO:0000313" key="2">
    <source>
        <dbReference type="EMBL" id="KAG2299351.1"/>
    </source>
</evidence>